<keyword evidence="6" id="KW-0044">Antibiotic</keyword>
<evidence type="ECO:0000259" key="9">
    <source>
        <dbReference type="Pfam" id="PF06958"/>
    </source>
</evidence>
<dbReference type="InterPro" id="IPR036302">
    <property type="entry name" value="Pyosin/cloacin_T_dom_sf"/>
</dbReference>
<gene>
    <name evidence="10" type="ORF">SAMN05216205_4288</name>
</gene>
<dbReference type="InterPro" id="IPR003060">
    <property type="entry name" value="Pyocin_killer"/>
</dbReference>
<evidence type="ECO:0000256" key="8">
    <source>
        <dbReference type="SAM" id="MobiDB-lite"/>
    </source>
</evidence>
<keyword evidence="11" id="KW-1185">Reference proteome</keyword>
<dbReference type="PRINTS" id="PR01300">
    <property type="entry name" value="PYOCINKILLER"/>
</dbReference>
<dbReference type="Proteomes" id="UP000199665">
    <property type="component" value="Unassembled WGS sequence"/>
</dbReference>
<dbReference type="Gene3D" id="3.90.540.10">
    <property type="entry name" value="Colicin/pyocin, DNase domain"/>
    <property type="match status" value="1"/>
</dbReference>
<evidence type="ECO:0000256" key="1">
    <source>
        <dbReference type="ARBA" id="ARBA00006811"/>
    </source>
</evidence>
<dbReference type="InterPro" id="IPR037146">
    <property type="entry name" value="Colicin/pyocin_DNase_dom_sf"/>
</dbReference>
<dbReference type="SUPFAM" id="SSF69369">
    <property type="entry name" value="Cloacin translocation domain"/>
    <property type="match status" value="1"/>
</dbReference>
<feature type="compositionally biased region" description="Basic and acidic residues" evidence="8">
    <location>
        <begin position="1"/>
        <end position="15"/>
    </location>
</feature>
<evidence type="ECO:0000256" key="4">
    <source>
        <dbReference type="ARBA" id="ARBA00022759"/>
    </source>
</evidence>
<dbReference type="Pfam" id="PF06958">
    <property type="entry name" value="Pyocin_S"/>
    <property type="match status" value="1"/>
</dbReference>
<dbReference type="InterPro" id="IPR016128">
    <property type="entry name" value="Pyosin/cloacin_T_dom"/>
</dbReference>
<evidence type="ECO:0000256" key="5">
    <source>
        <dbReference type="ARBA" id="ARBA00022801"/>
    </source>
</evidence>
<keyword evidence="5" id="KW-0378">Hydrolase</keyword>
<keyword evidence="2" id="KW-0929">Antimicrobial</keyword>
<evidence type="ECO:0000313" key="11">
    <source>
        <dbReference type="Proteomes" id="UP000199665"/>
    </source>
</evidence>
<comment type="caution">
    <text evidence="10">The sequence shown here is derived from an EMBL/GenBank/DDBJ whole genome shotgun (WGS) entry which is preliminary data.</text>
</comment>
<evidence type="ECO:0000256" key="6">
    <source>
        <dbReference type="ARBA" id="ARBA00023022"/>
    </source>
</evidence>
<dbReference type="InterPro" id="IPR044925">
    <property type="entry name" value="His-Me_finger_sf"/>
</dbReference>
<dbReference type="EMBL" id="FNRV01000001">
    <property type="protein sequence ID" value="SED12510.1"/>
    <property type="molecule type" value="Genomic_DNA"/>
</dbReference>
<proteinExistence type="inferred from homology"/>
<feature type="domain" description="Pyosin/cloacin translocation" evidence="9">
    <location>
        <begin position="153"/>
        <end position="283"/>
    </location>
</feature>
<evidence type="ECO:0000256" key="2">
    <source>
        <dbReference type="ARBA" id="ARBA00022529"/>
    </source>
</evidence>
<accession>A0ABY0Y893</accession>
<feature type="region of interest" description="Disordered" evidence="8">
    <location>
        <begin position="1"/>
        <end position="33"/>
    </location>
</feature>
<keyword evidence="7" id="KW-0078">Bacteriocin</keyword>
<sequence length="420" mass="45690">MDKDTPEKTPFDDIWRRKRPNGGASWAAWNPPPEPERVYIAKDEWPLPKERTDLVFAKSCVSENWCSTQVGTSTVPASDFGKVMLAGAMLVPSAAEAASLALGFDAVLGRIAGGGILQQGFTWAIRGVTGPAGVFVLGMLPSKMADGTLYTDRQLRSMTRAPTRVRFQFRRDAEGVLQVYGIHTGPTGDDSVRTVQAKWNATRTAIEAELNGATILWTPRERSGIPAMVHPDASNSQGTLLVHPISQGTDSQIEGYPSGDDIETDDCILVFPADSGLSSLYLVFSRPARLNSGTVTGQGEDVTGIWLAGAGTALGSPIPTQIADKLRGREFSNFDKFREAFWVAVANTPELSEQFIPGNVERMRNGLSPKVRKLDRAGERTSFELHHVIHVASGGALYDVDNLRVNTPKNHIENHRVKQP</sequence>
<keyword evidence="4" id="KW-0255">Endonuclease</keyword>
<dbReference type="RefSeq" id="WP_081997999.1">
    <property type="nucleotide sequence ID" value="NZ_FNRV01000001.1"/>
</dbReference>
<dbReference type="CDD" id="cd00085">
    <property type="entry name" value="HNHc"/>
    <property type="match status" value="1"/>
</dbReference>
<dbReference type="InterPro" id="IPR003615">
    <property type="entry name" value="HNH_nuc"/>
</dbReference>
<name>A0ABY0Y893_9PSED</name>
<keyword evidence="3" id="KW-0540">Nuclease</keyword>
<evidence type="ECO:0000313" key="10">
    <source>
        <dbReference type="EMBL" id="SED12510.1"/>
    </source>
</evidence>
<comment type="similarity">
    <text evidence="1">Belongs to the colicin/pyosin nuclease family.</text>
</comment>
<dbReference type="Pfam" id="PF21431">
    <property type="entry name" value="Col-Pyo_DNase"/>
    <property type="match status" value="1"/>
</dbReference>
<protein>
    <submittedName>
        <fullName evidence="10">S-type Pyocin</fullName>
    </submittedName>
</protein>
<organism evidence="10 11">
    <name type="scientific">Pseudomonas mohnii</name>
    <dbReference type="NCBI Taxonomy" id="395600"/>
    <lineage>
        <taxon>Bacteria</taxon>
        <taxon>Pseudomonadati</taxon>
        <taxon>Pseudomonadota</taxon>
        <taxon>Gammaproteobacteria</taxon>
        <taxon>Pseudomonadales</taxon>
        <taxon>Pseudomonadaceae</taxon>
        <taxon>Pseudomonas</taxon>
    </lineage>
</organism>
<reference evidence="10 11" key="1">
    <citation type="submission" date="2016-10" db="EMBL/GenBank/DDBJ databases">
        <authorList>
            <person name="Varghese N."/>
            <person name="Submissions S."/>
        </authorList>
    </citation>
    <scope>NUCLEOTIDE SEQUENCE [LARGE SCALE GENOMIC DNA]</scope>
    <source>
        <strain evidence="10 11">DSM 18327</strain>
    </source>
</reference>
<dbReference type="SUPFAM" id="SSF54060">
    <property type="entry name" value="His-Me finger endonucleases"/>
    <property type="match status" value="1"/>
</dbReference>
<evidence type="ECO:0000256" key="3">
    <source>
        <dbReference type="ARBA" id="ARBA00022722"/>
    </source>
</evidence>
<evidence type="ECO:0000256" key="7">
    <source>
        <dbReference type="ARBA" id="ARBA00023048"/>
    </source>
</evidence>